<dbReference type="GO" id="GO:0016787">
    <property type="term" value="F:hydrolase activity"/>
    <property type="evidence" value="ECO:0007669"/>
    <property type="project" value="UniProtKB-KW"/>
</dbReference>
<dbReference type="OrthoDB" id="9808398at2"/>
<feature type="domain" description="AB hydrolase-1" evidence="1">
    <location>
        <begin position="28"/>
        <end position="261"/>
    </location>
</feature>
<evidence type="ECO:0000313" key="3">
    <source>
        <dbReference type="Proteomes" id="UP000179524"/>
    </source>
</evidence>
<dbReference type="AlphaFoldDB" id="A0A1S2LDG0"/>
<dbReference type="InterPro" id="IPR000073">
    <property type="entry name" value="AB_hydrolase_1"/>
</dbReference>
<reference evidence="2 3" key="1">
    <citation type="submission" date="2016-10" db="EMBL/GenBank/DDBJ databases">
        <title>Draft genome sequences of four alkaliphilic bacteria belonging to the Anaerobacillus genus.</title>
        <authorList>
            <person name="Bassil N.M."/>
            <person name="Lloyd J.R."/>
        </authorList>
    </citation>
    <scope>NUCLEOTIDE SEQUENCE [LARGE SCALE GENOMIC DNA]</scope>
    <source>
        <strain evidence="2 3">DSM 18345</strain>
    </source>
</reference>
<evidence type="ECO:0000259" key="1">
    <source>
        <dbReference type="Pfam" id="PF00561"/>
    </source>
</evidence>
<dbReference type="Gene3D" id="3.40.50.1820">
    <property type="entry name" value="alpha/beta hydrolase"/>
    <property type="match status" value="1"/>
</dbReference>
<sequence length="273" mass="31826">MEINQINSEFITISNVKIFCEHVMNGKPPMLLIHGFASSTYTFNRLFPLLEKYFSLIAIDLPGFGRSEKSTNFMYSFKNYAELIVQCIDYFRLTNVTIVGHSMGGQIALYTAKAVPEKINKLILLGCSGYLKRAKKFLIYASYLPFFDYFIYYYIHKKEVKDYLENVVYNHSLINDELINEFRKPLLEKKFYQSLTRLLRYREGDLQPDQLKVIQTPTLLIWGEEDNVVSVNIGKKLVCDLPNAKLITYKKTGHLITEERPIEVFEDILSYTL</sequence>
<dbReference type="RefSeq" id="WP_071311115.1">
    <property type="nucleotide sequence ID" value="NZ_MLQR01000050.1"/>
</dbReference>
<dbReference type="PRINTS" id="PR00412">
    <property type="entry name" value="EPOXHYDRLASE"/>
</dbReference>
<dbReference type="Pfam" id="PF00561">
    <property type="entry name" value="Abhydrolase_1"/>
    <property type="match status" value="1"/>
</dbReference>
<keyword evidence="2" id="KW-0378">Hydrolase</keyword>
<protein>
    <submittedName>
        <fullName evidence="2">Alpha/beta hydrolase</fullName>
    </submittedName>
</protein>
<dbReference type="PRINTS" id="PR00111">
    <property type="entry name" value="ABHYDROLASE"/>
</dbReference>
<accession>A0A1S2LDG0</accession>
<gene>
    <name evidence="2" type="ORF">BKP37_18585</name>
</gene>
<dbReference type="InterPro" id="IPR029058">
    <property type="entry name" value="AB_hydrolase_fold"/>
</dbReference>
<proteinExistence type="predicted"/>
<dbReference type="PANTHER" id="PTHR46438">
    <property type="entry name" value="ALPHA/BETA-HYDROLASES SUPERFAMILY PROTEIN"/>
    <property type="match status" value="1"/>
</dbReference>
<dbReference type="EMBL" id="MLQR01000050">
    <property type="protein sequence ID" value="OIJ10542.1"/>
    <property type="molecule type" value="Genomic_DNA"/>
</dbReference>
<dbReference type="Proteomes" id="UP000179524">
    <property type="component" value="Unassembled WGS sequence"/>
</dbReference>
<dbReference type="InterPro" id="IPR000639">
    <property type="entry name" value="Epox_hydrolase-like"/>
</dbReference>
<dbReference type="PANTHER" id="PTHR46438:SF11">
    <property type="entry name" value="LIPASE-RELATED"/>
    <property type="match status" value="1"/>
</dbReference>
<evidence type="ECO:0000313" key="2">
    <source>
        <dbReference type="EMBL" id="OIJ10542.1"/>
    </source>
</evidence>
<keyword evidence="3" id="KW-1185">Reference proteome</keyword>
<comment type="caution">
    <text evidence="2">The sequence shown here is derived from an EMBL/GenBank/DDBJ whole genome shotgun (WGS) entry which is preliminary data.</text>
</comment>
<name>A0A1S2LDG0_9BACI</name>
<dbReference type="SUPFAM" id="SSF53474">
    <property type="entry name" value="alpha/beta-Hydrolases"/>
    <property type="match status" value="1"/>
</dbReference>
<organism evidence="2 3">
    <name type="scientific">Anaerobacillus alkalilacustris</name>
    <dbReference type="NCBI Taxonomy" id="393763"/>
    <lineage>
        <taxon>Bacteria</taxon>
        <taxon>Bacillati</taxon>
        <taxon>Bacillota</taxon>
        <taxon>Bacilli</taxon>
        <taxon>Bacillales</taxon>
        <taxon>Bacillaceae</taxon>
        <taxon>Anaerobacillus</taxon>
    </lineage>
</organism>